<dbReference type="OrthoDB" id="10009520at2759"/>
<gene>
    <name evidence="6" type="ORF">FSARC_11237</name>
</gene>
<keyword evidence="4" id="KW-0833">Ubl conjugation pathway</keyword>
<organism evidence="6 7">
    <name type="scientific">Fusarium sarcochroum</name>
    <dbReference type="NCBI Taxonomy" id="1208366"/>
    <lineage>
        <taxon>Eukaryota</taxon>
        <taxon>Fungi</taxon>
        <taxon>Dikarya</taxon>
        <taxon>Ascomycota</taxon>
        <taxon>Pezizomycotina</taxon>
        <taxon>Sordariomycetes</taxon>
        <taxon>Hypocreomycetidae</taxon>
        <taxon>Hypocreales</taxon>
        <taxon>Nectriaceae</taxon>
        <taxon>Fusarium</taxon>
        <taxon>Fusarium lateritium species complex</taxon>
    </lineage>
</organism>
<comment type="pathway">
    <text evidence="1">Protein modification; protein ubiquitination.</text>
</comment>
<name>A0A8H4X1C2_9HYPO</name>
<keyword evidence="7" id="KW-1185">Reference proteome</keyword>
<evidence type="ECO:0000256" key="5">
    <source>
        <dbReference type="ARBA" id="ARBA00022833"/>
    </source>
</evidence>
<keyword evidence="3" id="KW-0863">Zinc-finger</keyword>
<evidence type="ECO:0000256" key="4">
    <source>
        <dbReference type="ARBA" id="ARBA00022786"/>
    </source>
</evidence>
<keyword evidence="2" id="KW-0479">Metal-binding</keyword>
<dbReference type="GO" id="GO:0008270">
    <property type="term" value="F:zinc ion binding"/>
    <property type="evidence" value="ECO:0007669"/>
    <property type="project" value="UniProtKB-KW"/>
</dbReference>
<dbReference type="Proteomes" id="UP000622797">
    <property type="component" value="Unassembled WGS sequence"/>
</dbReference>
<accession>A0A8H4X1C2</accession>
<dbReference type="EMBL" id="JABEXW010000719">
    <property type="protein sequence ID" value="KAF4957650.1"/>
    <property type="molecule type" value="Genomic_DNA"/>
</dbReference>
<keyword evidence="5" id="KW-0862">Zinc</keyword>
<evidence type="ECO:0000256" key="1">
    <source>
        <dbReference type="ARBA" id="ARBA00004906"/>
    </source>
</evidence>
<reference evidence="6" key="2">
    <citation type="submission" date="2020-05" db="EMBL/GenBank/DDBJ databases">
        <authorList>
            <person name="Kim H.-S."/>
            <person name="Proctor R.H."/>
            <person name="Brown D.W."/>
        </authorList>
    </citation>
    <scope>NUCLEOTIDE SEQUENCE</scope>
    <source>
        <strain evidence="6">NRRL 20472</strain>
    </source>
</reference>
<sequence length="247" mass="28776">MQDFRYNENGHGKPGRSKHKLNAFVVQYMLFAEFPNVPVQKVFEVFSREDYVLKKGYLSLAAMEDIWDVDHPPWESRSGSTKATLYGRDYLDDGKMHMVLQYAKQEPYRSLFVGLNRHRRRRRNERFVRPSQRTVHFFCRECFKRQAEAIAGASQYKFSCMSTANCTSGFSSKVKKEVLDSGLLGVLQRNELRDSLRKANIKGLTCCPFCDFAAIYPEITEVPEFHCEHPDWSKTLSTTLTKRSRMQ</sequence>
<evidence type="ECO:0000313" key="6">
    <source>
        <dbReference type="EMBL" id="KAF4957650.1"/>
    </source>
</evidence>
<dbReference type="AlphaFoldDB" id="A0A8H4X1C2"/>
<evidence type="ECO:0000313" key="7">
    <source>
        <dbReference type="Proteomes" id="UP000622797"/>
    </source>
</evidence>
<dbReference type="InterPro" id="IPR051628">
    <property type="entry name" value="LUBAC_E3_Ligases"/>
</dbReference>
<proteinExistence type="predicted"/>
<comment type="caution">
    <text evidence="6">The sequence shown here is derived from an EMBL/GenBank/DDBJ whole genome shotgun (WGS) entry which is preliminary data.</text>
</comment>
<protein>
    <submittedName>
        <fullName evidence="6">Uncharacterized protein</fullName>
    </submittedName>
</protein>
<evidence type="ECO:0000256" key="2">
    <source>
        <dbReference type="ARBA" id="ARBA00022723"/>
    </source>
</evidence>
<dbReference type="PANTHER" id="PTHR22770">
    <property type="entry name" value="UBIQUITIN CONJUGATING ENZYME 7 INTERACTING PROTEIN-RELATED"/>
    <property type="match status" value="1"/>
</dbReference>
<evidence type="ECO:0000256" key="3">
    <source>
        <dbReference type="ARBA" id="ARBA00022771"/>
    </source>
</evidence>
<reference evidence="6" key="1">
    <citation type="journal article" date="2020" name="BMC Genomics">
        <title>Correction to: Identification and distribution of gene clusters required for synthesis of sphingolipid metabolism inhibitors in diverse species of the filamentous fungus Fusarium.</title>
        <authorList>
            <person name="Kim H.S."/>
            <person name="Lohmar J.M."/>
            <person name="Busman M."/>
            <person name="Brown D.W."/>
            <person name="Naumann T.A."/>
            <person name="Divon H.H."/>
            <person name="Lysoe E."/>
            <person name="Uhlig S."/>
            <person name="Proctor R.H."/>
        </authorList>
    </citation>
    <scope>NUCLEOTIDE SEQUENCE</scope>
    <source>
        <strain evidence="6">NRRL 20472</strain>
    </source>
</reference>
<dbReference type="PANTHER" id="PTHR22770:SF47">
    <property type="entry name" value="E3 UBIQUITIN-PROTEIN LIGASE RNF216"/>
    <property type="match status" value="1"/>
</dbReference>